<dbReference type="InterPro" id="IPR017932">
    <property type="entry name" value="GATase_2_dom"/>
</dbReference>
<organism evidence="23">
    <name type="scientific">Rhodothermus marinus</name>
    <name type="common">Rhodothermus obamensis</name>
    <dbReference type="NCBI Taxonomy" id="29549"/>
    <lineage>
        <taxon>Bacteria</taxon>
        <taxon>Pseudomonadati</taxon>
        <taxon>Rhodothermota</taxon>
        <taxon>Rhodothermia</taxon>
        <taxon>Rhodothermales</taxon>
        <taxon>Rhodothermaceae</taxon>
        <taxon>Rhodothermus</taxon>
    </lineage>
</organism>
<comment type="cofactor">
    <cofactor evidence="2">
        <name>[3Fe-4S] cluster</name>
        <dbReference type="ChEBI" id="CHEBI:21137"/>
    </cofactor>
</comment>
<dbReference type="Pfam" id="PF04898">
    <property type="entry name" value="Glu_syn_central"/>
    <property type="match status" value="1"/>
</dbReference>
<evidence type="ECO:0000256" key="1">
    <source>
        <dbReference type="ARBA" id="ARBA00001917"/>
    </source>
</evidence>
<feature type="region of interest" description="Disordered" evidence="21">
    <location>
        <begin position="904"/>
        <end position="927"/>
    </location>
</feature>
<comment type="pathway">
    <text evidence="17">Amino-acid biosynthesis; L-glutamate biosynthesis via GLT pathway; L-glutamate from 2-oxoglutarate and L-glutamine (NADP(+) route): step 1/1.</text>
</comment>
<protein>
    <recommendedName>
        <fullName evidence="19">Glutamate synthase [NADPH] large chain</fullName>
        <ecNumber evidence="5">1.4.1.13</ecNumber>
    </recommendedName>
    <alternativeName>
        <fullName evidence="20">Glutamate synthase subunit alpha</fullName>
    </alternativeName>
</protein>
<dbReference type="Pfam" id="PF01493">
    <property type="entry name" value="GXGXG"/>
    <property type="match status" value="1"/>
</dbReference>
<evidence type="ECO:0000256" key="6">
    <source>
        <dbReference type="ARBA" id="ARBA00022605"/>
    </source>
</evidence>
<dbReference type="Pfam" id="PF00310">
    <property type="entry name" value="GATase_2"/>
    <property type="match status" value="1"/>
</dbReference>
<evidence type="ECO:0000313" key="23">
    <source>
        <dbReference type="EMBL" id="HER96112.1"/>
    </source>
</evidence>
<evidence type="ECO:0000256" key="7">
    <source>
        <dbReference type="ARBA" id="ARBA00022630"/>
    </source>
</evidence>
<evidence type="ECO:0000256" key="2">
    <source>
        <dbReference type="ARBA" id="ARBA00001927"/>
    </source>
</evidence>
<comment type="cofactor">
    <cofactor evidence="3">
        <name>FAD</name>
        <dbReference type="ChEBI" id="CHEBI:57692"/>
    </cofactor>
</comment>
<dbReference type="Gene3D" id="2.160.20.60">
    <property type="entry name" value="Glutamate synthase, alpha subunit, C-terminal domain"/>
    <property type="match status" value="1"/>
</dbReference>
<dbReference type="SUPFAM" id="SSF69336">
    <property type="entry name" value="Alpha subunit of glutamate synthase, C-terminal domain"/>
    <property type="match status" value="1"/>
</dbReference>
<dbReference type="EMBL" id="DSGB01000005">
    <property type="protein sequence ID" value="HER96112.1"/>
    <property type="molecule type" value="Genomic_DNA"/>
</dbReference>
<evidence type="ECO:0000256" key="17">
    <source>
        <dbReference type="ARBA" id="ARBA00037898"/>
    </source>
</evidence>
<keyword evidence="14" id="KW-0411">Iron-sulfur</keyword>
<dbReference type="Gene3D" id="3.60.20.10">
    <property type="entry name" value="Glutamine Phosphoribosylpyrophosphate, subunit 1, domain 1"/>
    <property type="match status" value="1"/>
</dbReference>
<evidence type="ECO:0000256" key="19">
    <source>
        <dbReference type="ARBA" id="ARBA00072108"/>
    </source>
</evidence>
<evidence type="ECO:0000256" key="9">
    <source>
        <dbReference type="ARBA" id="ARBA00022723"/>
    </source>
</evidence>
<evidence type="ECO:0000256" key="5">
    <source>
        <dbReference type="ARBA" id="ARBA00012079"/>
    </source>
</evidence>
<keyword evidence="8" id="KW-0288">FMN</keyword>
<dbReference type="Pfam" id="PF01645">
    <property type="entry name" value="Glu_synthase"/>
    <property type="match status" value="1"/>
</dbReference>
<dbReference type="Gene3D" id="3.20.20.70">
    <property type="entry name" value="Aldolase class I"/>
    <property type="match status" value="2"/>
</dbReference>
<keyword evidence="15" id="KW-0314">Glutamate biosynthesis</keyword>
<dbReference type="InterPro" id="IPR050711">
    <property type="entry name" value="ET-N_metabolism_enzyme"/>
</dbReference>
<dbReference type="CDD" id="cd00982">
    <property type="entry name" value="gltB_C"/>
    <property type="match status" value="1"/>
</dbReference>
<evidence type="ECO:0000256" key="16">
    <source>
        <dbReference type="ARBA" id="ARBA00023291"/>
    </source>
</evidence>
<accession>A0A7V2F6H0</accession>
<dbReference type="NCBIfam" id="NF008730">
    <property type="entry name" value="PRK11750.1"/>
    <property type="match status" value="1"/>
</dbReference>
<evidence type="ECO:0000256" key="21">
    <source>
        <dbReference type="SAM" id="MobiDB-lite"/>
    </source>
</evidence>
<evidence type="ECO:0000256" key="14">
    <source>
        <dbReference type="ARBA" id="ARBA00023014"/>
    </source>
</evidence>
<dbReference type="FunFam" id="3.20.20.70:FF:000061">
    <property type="entry name" value="Glutamate synthase large subunit"/>
    <property type="match status" value="1"/>
</dbReference>
<dbReference type="GO" id="GO:0006537">
    <property type="term" value="P:glutamate biosynthetic process"/>
    <property type="evidence" value="ECO:0007669"/>
    <property type="project" value="UniProtKB-KW"/>
</dbReference>
<keyword evidence="10" id="KW-0274">FAD</keyword>
<proteinExistence type="inferred from homology"/>
<comment type="cofactor">
    <cofactor evidence="1">
        <name>FMN</name>
        <dbReference type="ChEBI" id="CHEBI:58210"/>
    </cofactor>
</comment>
<dbReference type="GO" id="GO:0051538">
    <property type="term" value="F:3 iron, 4 sulfur cluster binding"/>
    <property type="evidence" value="ECO:0007669"/>
    <property type="project" value="UniProtKB-KW"/>
</dbReference>
<keyword evidence="7" id="KW-0285">Flavoprotein</keyword>
<dbReference type="SUPFAM" id="SSF56235">
    <property type="entry name" value="N-terminal nucleophile aminohydrolases (Ntn hydrolases)"/>
    <property type="match status" value="1"/>
</dbReference>
<comment type="catalytic activity">
    <reaction evidence="18">
        <text>2 L-glutamate + NADP(+) = L-glutamine + 2-oxoglutarate + NADPH + H(+)</text>
        <dbReference type="Rhea" id="RHEA:15501"/>
        <dbReference type="ChEBI" id="CHEBI:15378"/>
        <dbReference type="ChEBI" id="CHEBI:16810"/>
        <dbReference type="ChEBI" id="CHEBI:29985"/>
        <dbReference type="ChEBI" id="CHEBI:57783"/>
        <dbReference type="ChEBI" id="CHEBI:58349"/>
        <dbReference type="ChEBI" id="CHEBI:58359"/>
        <dbReference type="EC" id="1.4.1.13"/>
    </reaction>
</comment>
<evidence type="ECO:0000256" key="15">
    <source>
        <dbReference type="ARBA" id="ARBA00023164"/>
    </source>
</evidence>
<dbReference type="InterPro" id="IPR013785">
    <property type="entry name" value="Aldolase_TIM"/>
</dbReference>
<dbReference type="PANTHER" id="PTHR11938:SF133">
    <property type="entry name" value="GLUTAMATE SYNTHASE (NADH)"/>
    <property type="match status" value="1"/>
</dbReference>
<dbReference type="InterPro" id="IPR006982">
    <property type="entry name" value="Glu_synth_centr_N"/>
</dbReference>
<evidence type="ECO:0000256" key="13">
    <source>
        <dbReference type="ARBA" id="ARBA00023004"/>
    </source>
</evidence>
<dbReference type="SUPFAM" id="SSF51395">
    <property type="entry name" value="FMN-linked oxidoreductases"/>
    <property type="match status" value="1"/>
</dbReference>
<dbReference type="CDD" id="cd02808">
    <property type="entry name" value="GltS_FMN"/>
    <property type="match status" value="1"/>
</dbReference>
<dbReference type="GO" id="GO:0019676">
    <property type="term" value="P:ammonia assimilation cycle"/>
    <property type="evidence" value="ECO:0007669"/>
    <property type="project" value="TreeGrafter"/>
</dbReference>
<dbReference type="FunFam" id="2.160.20.60:FF:000001">
    <property type="entry name" value="Glutamate synthase, large subunit"/>
    <property type="match status" value="1"/>
</dbReference>
<dbReference type="PANTHER" id="PTHR11938">
    <property type="entry name" value="FAD NADPH DEHYDROGENASE/OXIDOREDUCTASE"/>
    <property type="match status" value="1"/>
</dbReference>
<evidence type="ECO:0000256" key="4">
    <source>
        <dbReference type="ARBA" id="ARBA00009716"/>
    </source>
</evidence>
<comment type="similarity">
    <text evidence="4">Belongs to the glutamate synthase family.</text>
</comment>
<keyword evidence="12 23" id="KW-0560">Oxidoreductase</keyword>
<evidence type="ECO:0000256" key="10">
    <source>
        <dbReference type="ARBA" id="ARBA00022827"/>
    </source>
</evidence>
<evidence type="ECO:0000256" key="12">
    <source>
        <dbReference type="ARBA" id="ARBA00023002"/>
    </source>
</evidence>
<dbReference type="InterPro" id="IPR002489">
    <property type="entry name" value="Glu_synth_asu_C"/>
</dbReference>
<keyword evidence="9" id="KW-0479">Metal-binding</keyword>
<evidence type="ECO:0000256" key="3">
    <source>
        <dbReference type="ARBA" id="ARBA00001974"/>
    </source>
</evidence>
<feature type="domain" description="Glutamine amidotransferase type-2" evidence="22">
    <location>
        <begin position="23"/>
        <end position="415"/>
    </location>
</feature>
<dbReference type="InterPro" id="IPR036485">
    <property type="entry name" value="Glu_synth_asu_C_sf"/>
</dbReference>
<keyword evidence="11" id="KW-0315">Glutamine amidotransferase</keyword>
<evidence type="ECO:0000256" key="11">
    <source>
        <dbReference type="ARBA" id="ARBA00022962"/>
    </source>
</evidence>
<dbReference type="GO" id="GO:0004355">
    <property type="term" value="F:glutamate synthase (NADPH) activity"/>
    <property type="evidence" value="ECO:0007669"/>
    <property type="project" value="UniProtKB-EC"/>
</dbReference>
<dbReference type="PROSITE" id="PS51278">
    <property type="entry name" value="GATASE_TYPE_2"/>
    <property type="match status" value="1"/>
</dbReference>
<evidence type="ECO:0000256" key="20">
    <source>
        <dbReference type="ARBA" id="ARBA00079921"/>
    </source>
</evidence>
<evidence type="ECO:0000256" key="18">
    <source>
        <dbReference type="ARBA" id="ARBA00048151"/>
    </source>
</evidence>
<dbReference type="CDD" id="cd00713">
    <property type="entry name" value="GltS"/>
    <property type="match status" value="1"/>
</dbReference>
<sequence>MQQPSYDACFSQPEGWPAERDACGVGIICTLHDPPSHQIVRYGLEVLLRLSHRGACGCDERTGDGAGILVQLPDAFLREVARDEGICLPDPGVYGVGMIFLPREAAMRQQCQEQFEALIQAEGQRVLGWRRVPTQSEVLGVSAAAAEPSIWQVFVQAAPGLDAEAFERKLFVIKRMARHVIPNRAFYVVSLSARTLVYKGMLTPAQLGAYYPDLNDPRFASRLALVHSRFSTNTWPRWPLAQPFHLLAHNGEINTLRGNINALRAREALLRSNLLGEDLKKILPLLDETGSDSQMLDAMIELLYRAGRSLPHAILMTIPEAWAGDAYMDEARRAFYAYHACLMEPWDGPAAVCFTDGRYAGAVLDRNGLRPARYTITRDGLVVLASEVGVLDLSPECVVEKGRLQPGRMFLVDLEEGRLVRDEEIKATLSRRQPYQLWLKTHLRTEADLPAAQPLTRPLEPETLRRQQRLFGYSLEELRLMLAPMAQKKDDPVGSMGDDTPLAVLSDFPRLVYDYFKQLFAQVTNPPIDAIREELVTSLHTYLGGEYNLLEETPQQAHRLRLEQPILTPEKLARIKALSEENLRVQTLTTLFDVSQGGNGLRQALEELCQQAAEAVAQGATILVLSDQEAGPKQAPIPAALAVGAVHHHLIRTGLRARCSLIVDSGEPRQVHHMCVLLGYGADAICPYLALETIADLVHIGEITGLHAREAQQRYLKALSKGILKVMSKMGISVLQSYRGAQIFEIVGLGAEVVERCFAGTVSRLGGVDFDVLAEEVRLRYAQAYPPSAIEVPADALDRGGFYQWRRGGEHHRYNPLTVAKLQHAVRERDPKDYEEFARLINEENQHLCKLRGLLDFIPAEQPLPLEEVEPWTSIVRRFKTGAMSFGSISQEVHETLAEAMNRLGGKSNTGEGGEDPERYARNNPRRSAIKQVASGRFGVTIGYLASADEIQIKMAQGAKPGEGGQLPGEKVYPWIARVRHSTPWVGLISPPPHHDIYSIEDLAQLIYDLKQANPTARISVKLVAEAGVGTIAAGVAKGGADVILISGHDGGTGASPITSILHAGLPWELGLTETHQALVANGLRQRVVVEVDGQLQTGRDVAIAALLGAQEFGFATAPLVALGCIRMRKCHLNTCPVGIATQDPELRKKFTGQPEHLINYFYFVAEELRQIMAMLGFRTVEEMVGRVDRLRVRTTEHWKARHLDLRPLIQKVETPEILRPFSQQAPHRNGMPTLDQRLLPALEPALAHRKPVRLRTTIRNTDRTVGARISYEITTRYGEAGLPEDTIWIDCEGSAGQSFGAFLAPGVTLRVAGEANDYFGKGLSGGKLIIHPPQTAAYPAESNIIIGNVALYGATSGEAYIRGRAGERFAVRNSGACAVVEGVGDHGCEYMTGGRVVVLGPTGRNFAAGMSGGIAYVLDADGLFARRYCNLEMVELMPVVEEADVAELRALIERHYYYTGSPVARWVLEDWPSVLTRFVKVFPIDYRKALERLAQEQEAELVRQQLAA</sequence>
<evidence type="ECO:0000256" key="8">
    <source>
        <dbReference type="ARBA" id="ARBA00022643"/>
    </source>
</evidence>
<reference evidence="23" key="1">
    <citation type="journal article" date="2020" name="mSystems">
        <title>Genome- and Community-Level Interaction Insights into Carbon Utilization and Element Cycling Functions of Hydrothermarchaeota in Hydrothermal Sediment.</title>
        <authorList>
            <person name="Zhou Z."/>
            <person name="Liu Y."/>
            <person name="Xu W."/>
            <person name="Pan J."/>
            <person name="Luo Z.H."/>
            <person name="Li M."/>
        </authorList>
    </citation>
    <scope>NUCLEOTIDE SEQUENCE [LARGE SCALE GENOMIC DNA]</scope>
    <source>
        <strain evidence="23">SpSt-143</strain>
    </source>
</reference>
<keyword evidence="16" id="KW-0003">3Fe-4S</keyword>
<keyword evidence="6" id="KW-0028">Amino-acid biosynthesis</keyword>
<gene>
    <name evidence="23" type="primary">gltB</name>
    <name evidence="23" type="ORF">ENO59_06295</name>
</gene>
<dbReference type="FunFam" id="3.60.20.10:FF:000001">
    <property type="entry name" value="Glutamate synthase, large subunit"/>
    <property type="match status" value="1"/>
</dbReference>
<dbReference type="InterPro" id="IPR029055">
    <property type="entry name" value="Ntn_hydrolases_N"/>
</dbReference>
<dbReference type="InterPro" id="IPR002932">
    <property type="entry name" value="Glu_synthdom"/>
</dbReference>
<dbReference type="EC" id="1.4.1.13" evidence="5"/>
<comment type="caution">
    <text evidence="23">The sequence shown here is derived from an EMBL/GenBank/DDBJ whole genome shotgun (WGS) entry which is preliminary data.</text>
</comment>
<dbReference type="FunFam" id="3.20.20.70:FF:000031">
    <property type="entry name" value="Glutamate synthase 1 [NADH]"/>
    <property type="match status" value="1"/>
</dbReference>
<keyword evidence="13" id="KW-0408">Iron</keyword>
<name>A0A7V2F6H0_RHOMR</name>
<evidence type="ECO:0000259" key="22">
    <source>
        <dbReference type="PROSITE" id="PS51278"/>
    </source>
</evidence>
<dbReference type="GO" id="GO:0046872">
    <property type="term" value="F:metal ion binding"/>
    <property type="evidence" value="ECO:0007669"/>
    <property type="project" value="UniProtKB-KW"/>
</dbReference>